<dbReference type="AlphaFoldDB" id="A0A2V1DE45"/>
<evidence type="ECO:0000259" key="2">
    <source>
        <dbReference type="Pfam" id="PF02602"/>
    </source>
</evidence>
<dbReference type="InterPro" id="IPR036108">
    <property type="entry name" value="4pyrrol_syn_uPrphyn_synt_sf"/>
</dbReference>
<dbReference type="PANTHER" id="PTHR12390">
    <property type="entry name" value="UROPORPHYRINOGEN III SYNTHASE"/>
    <property type="match status" value="1"/>
</dbReference>
<feature type="region of interest" description="Disordered" evidence="1">
    <location>
        <begin position="292"/>
        <end position="427"/>
    </location>
</feature>
<evidence type="ECO:0000313" key="3">
    <source>
        <dbReference type="EMBL" id="PVH96362.1"/>
    </source>
</evidence>
<accession>A0A2V1DE45</accession>
<dbReference type="CDD" id="cd06578">
    <property type="entry name" value="HemD"/>
    <property type="match status" value="1"/>
</dbReference>
<feature type="domain" description="Tetrapyrrole biosynthesis uroporphyrinogen III synthase" evidence="2">
    <location>
        <begin position="33"/>
        <end position="299"/>
    </location>
</feature>
<dbReference type="Pfam" id="PF02602">
    <property type="entry name" value="HEM4"/>
    <property type="match status" value="1"/>
</dbReference>
<name>A0A2V1DE45_9PLEO</name>
<dbReference type="GO" id="GO:0004852">
    <property type="term" value="F:uroporphyrinogen-III synthase activity"/>
    <property type="evidence" value="ECO:0007669"/>
    <property type="project" value="InterPro"/>
</dbReference>
<feature type="compositionally biased region" description="Basic and acidic residues" evidence="1">
    <location>
        <begin position="386"/>
        <end position="410"/>
    </location>
</feature>
<feature type="compositionally biased region" description="Basic and acidic residues" evidence="1">
    <location>
        <begin position="315"/>
        <end position="337"/>
    </location>
</feature>
<reference evidence="3 4" key="1">
    <citation type="journal article" date="2018" name="Sci. Rep.">
        <title>Comparative genomics provides insights into the lifestyle and reveals functional heterogeneity of dark septate endophytic fungi.</title>
        <authorList>
            <person name="Knapp D.G."/>
            <person name="Nemeth J.B."/>
            <person name="Barry K."/>
            <person name="Hainaut M."/>
            <person name="Henrissat B."/>
            <person name="Johnson J."/>
            <person name="Kuo A."/>
            <person name="Lim J.H.P."/>
            <person name="Lipzen A."/>
            <person name="Nolan M."/>
            <person name="Ohm R.A."/>
            <person name="Tamas L."/>
            <person name="Grigoriev I.V."/>
            <person name="Spatafora J.W."/>
            <person name="Nagy L.G."/>
            <person name="Kovacs G.M."/>
        </authorList>
    </citation>
    <scope>NUCLEOTIDE SEQUENCE [LARGE SCALE GENOMIC DNA]</scope>
    <source>
        <strain evidence="3 4">DSE2036</strain>
    </source>
</reference>
<dbReference type="GO" id="GO:0006782">
    <property type="term" value="P:protoporphyrinogen IX biosynthetic process"/>
    <property type="evidence" value="ECO:0007669"/>
    <property type="project" value="UniProtKB-UniPathway"/>
</dbReference>
<gene>
    <name evidence="3" type="ORF">DM02DRAFT_720374</name>
</gene>
<dbReference type="EMBL" id="KZ805466">
    <property type="protein sequence ID" value="PVH96362.1"/>
    <property type="molecule type" value="Genomic_DNA"/>
</dbReference>
<dbReference type="InterPro" id="IPR003754">
    <property type="entry name" value="4pyrrol_synth_uPrphyn_synth"/>
</dbReference>
<organism evidence="3 4">
    <name type="scientific">Periconia macrospinosa</name>
    <dbReference type="NCBI Taxonomy" id="97972"/>
    <lineage>
        <taxon>Eukaryota</taxon>
        <taxon>Fungi</taxon>
        <taxon>Dikarya</taxon>
        <taxon>Ascomycota</taxon>
        <taxon>Pezizomycotina</taxon>
        <taxon>Dothideomycetes</taxon>
        <taxon>Pleosporomycetidae</taxon>
        <taxon>Pleosporales</taxon>
        <taxon>Massarineae</taxon>
        <taxon>Periconiaceae</taxon>
        <taxon>Periconia</taxon>
    </lineage>
</organism>
<feature type="compositionally biased region" description="Basic and acidic residues" evidence="1">
    <location>
        <begin position="366"/>
        <end position="378"/>
    </location>
</feature>
<dbReference type="STRING" id="97972.A0A2V1DE45"/>
<feature type="non-terminal residue" evidence="3">
    <location>
        <position position="1"/>
    </location>
</feature>
<dbReference type="SUPFAM" id="SSF69618">
    <property type="entry name" value="HemD-like"/>
    <property type="match status" value="1"/>
</dbReference>
<evidence type="ECO:0000256" key="1">
    <source>
        <dbReference type="SAM" id="MobiDB-lite"/>
    </source>
</evidence>
<sequence>MAEDSPSTIPILLLKTKSTPADAYEEYFSTFDNNRYTPAFVPVLEHKFKQDALSSLSHHIKDGDFRSTPGASPQRYGAMIFTSQRAVEAFTQVIEDLRRDSTCSLDSFIPESLPLYVVGPATARGLRALNLPCPILGEETGSGEVLAPYILKHYNSLHPGPDKPAVLFLVGEKRRDIIPKTLQSPDLPIEQRSSIHELVIYETGELQSFKDSFTSIWRRHAAKASGRQWVVVFSPQGCRAMLESLGLIDLETGQSKWQSSKTSQREVLIATIGPTTRDYLVQEFDIAPDVCAEKPSPEGVGEGIQSRAKLATNASKEESAAGTKRKADDASPKNERKAAKKQVTIEESINGPDSNDTPVDSELPDVDEKGENHSKEDQEQLNAESNDEKPEVKNDSVNSKDPDNVTKTETDGDDTIQESSQREETLPSNILEKGLIYFFIRNRVNVEEAESVGDLQRTYFVLRPLPLGAKLGEGALPDLQNNRLLALPKKVFPKSHKDRFMAFVEKAPTTIQDLKDNFFPGTEYQTKTSGTRRVEPVTPVAEGVYAITKTEDTSTHLAYAITIPSDIGEVQDDLGLRSQGSFIISVKNPKRSSPANTNLPRGPDFPDEIIEEFRNLAWSKVQPKHLDYPNAQILLIGEKLESAVEPTKRDQKHGKGEPQEELEKLEHEDELRVEHLNGNDSVFDDLHLRKKDFSEVPTTW</sequence>
<keyword evidence="4" id="KW-1185">Reference proteome</keyword>
<dbReference type="UniPathway" id="UPA00251">
    <property type="reaction ID" value="UER00320"/>
</dbReference>
<dbReference type="InterPro" id="IPR039793">
    <property type="entry name" value="UROS/Hem4"/>
</dbReference>
<dbReference type="GO" id="GO:0006780">
    <property type="term" value="P:uroporphyrinogen III biosynthetic process"/>
    <property type="evidence" value="ECO:0007669"/>
    <property type="project" value="InterPro"/>
</dbReference>
<dbReference type="FunFam" id="3.40.50.10090:FF:000011">
    <property type="entry name" value="Uroporphyrinogen-III synthase (UroS), putative"/>
    <property type="match status" value="1"/>
</dbReference>
<feature type="compositionally biased region" description="Polar residues" evidence="1">
    <location>
        <begin position="345"/>
        <end position="358"/>
    </location>
</feature>
<evidence type="ECO:0000313" key="4">
    <source>
        <dbReference type="Proteomes" id="UP000244855"/>
    </source>
</evidence>
<protein>
    <submittedName>
        <fullName evidence="3">Tetrapyrrole biosynthesis, uroporphyrinogen III synthase</fullName>
    </submittedName>
</protein>
<dbReference type="PANTHER" id="PTHR12390:SF0">
    <property type="entry name" value="UROPORPHYRINOGEN-III SYNTHASE"/>
    <property type="match status" value="1"/>
</dbReference>
<dbReference type="Proteomes" id="UP000244855">
    <property type="component" value="Unassembled WGS sequence"/>
</dbReference>
<dbReference type="OrthoDB" id="1028014at2759"/>
<feature type="region of interest" description="Disordered" evidence="1">
    <location>
        <begin position="644"/>
        <end position="668"/>
    </location>
</feature>
<proteinExistence type="predicted"/>
<dbReference type="GO" id="GO:0005829">
    <property type="term" value="C:cytosol"/>
    <property type="evidence" value="ECO:0007669"/>
    <property type="project" value="TreeGrafter"/>
</dbReference>
<dbReference type="Gene3D" id="3.40.50.10090">
    <property type="match status" value="2"/>
</dbReference>